<dbReference type="PANTHER" id="PTHR43004">
    <property type="entry name" value="TRK SYSTEM POTASSIUM UPTAKE PROTEIN"/>
    <property type="match status" value="1"/>
</dbReference>
<evidence type="ECO:0000256" key="4">
    <source>
        <dbReference type="ARBA" id="ARBA00023002"/>
    </source>
</evidence>
<dbReference type="Gene3D" id="3.30.70.2450">
    <property type="match status" value="1"/>
</dbReference>
<feature type="domain" description="FAD-binding" evidence="6">
    <location>
        <begin position="2"/>
        <end position="345"/>
    </location>
</feature>
<evidence type="ECO:0000313" key="7">
    <source>
        <dbReference type="EMBL" id="KAF2799634.1"/>
    </source>
</evidence>
<evidence type="ECO:0000256" key="5">
    <source>
        <dbReference type="SAM" id="SignalP"/>
    </source>
</evidence>
<dbReference type="GO" id="GO:0016709">
    <property type="term" value="F:oxidoreductase activity, acting on paired donors, with incorporation or reduction of molecular oxygen, NAD(P)H as one donor, and incorporation of one atom of oxygen"/>
    <property type="evidence" value="ECO:0007669"/>
    <property type="project" value="UniProtKB-ARBA"/>
</dbReference>
<dbReference type="AlphaFoldDB" id="A0A6A6XV50"/>
<evidence type="ECO:0000256" key="2">
    <source>
        <dbReference type="ARBA" id="ARBA00022630"/>
    </source>
</evidence>
<dbReference type="OrthoDB" id="10016252at2759"/>
<dbReference type="SUPFAM" id="SSF51905">
    <property type="entry name" value="FAD/NAD(P)-binding domain"/>
    <property type="match status" value="1"/>
</dbReference>
<accession>A0A6A6XV50</accession>
<comment type="cofactor">
    <cofactor evidence="1">
        <name>FAD</name>
        <dbReference type="ChEBI" id="CHEBI:57692"/>
    </cofactor>
</comment>
<evidence type="ECO:0000256" key="3">
    <source>
        <dbReference type="ARBA" id="ARBA00022827"/>
    </source>
</evidence>
<keyword evidence="8" id="KW-1185">Reference proteome</keyword>
<proteinExistence type="predicted"/>
<feature type="chain" id="PRO_5025610909" evidence="5">
    <location>
        <begin position="24"/>
        <end position="414"/>
    </location>
</feature>
<evidence type="ECO:0000256" key="1">
    <source>
        <dbReference type="ARBA" id="ARBA00001974"/>
    </source>
</evidence>
<gene>
    <name evidence="7" type="ORF">K505DRAFT_356451</name>
</gene>
<sequence>MKVIVVGAGPSGLLLALILAKQGIDIEVVEKAVTLDKQPRATHYSAPAVYELVRAGVADEIYRGGYVPQGACWRKLDGTRLVGITATGVIPEDYPYKMVCYPLDKLCPLLLKHVLELPNVQVNWSHDVVKIGQDDTKAWVEVETPAGLRKLFADYVVGCDGARSNVRRGLFGEEFPGFTWDEQIVATNTYYDFDQFDWSDSNFIVHPEHYFMAARISPHRGKKALWRVTYGELAGLTREQLLARQPDKFRTFLPGHPEPDQYKIVNFGPYRIHQRCAERLRVGRILLAADAAHLCNPFGGLGLTGGIVDIGGLSDCLIGIHQGVASDSILDHYDRVRRDIYNNVVNPISSENFRRVLQDPEIALEKDEFFKICLKAEKDDEMSRNMQLSVKDMLQHDFTQYYDKKEAVDTTDSA</sequence>
<dbReference type="InterPro" id="IPR036188">
    <property type="entry name" value="FAD/NAD-bd_sf"/>
</dbReference>
<dbReference type="Pfam" id="PF01494">
    <property type="entry name" value="FAD_binding_3"/>
    <property type="match status" value="1"/>
</dbReference>
<evidence type="ECO:0000259" key="6">
    <source>
        <dbReference type="Pfam" id="PF01494"/>
    </source>
</evidence>
<dbReference type="InterPro" id="IPR050641">
    <property type="entry name" value="RIFMO-like"/>
</dbReference>
<dbReference type="PRINTS" id="PR00420">
    <property type="entry name" value="RNGMNOXGNASE"/>
</dbReference>
<dbReference type="EMBL" id="MU001761">
    <property type="protein sequence ID" value="KAF2799634.1"/>
    <property type="molecule type" value="Genomic_DNA"/>
</dbReference>
<evidence type="ECO:0000313" key="8">
    <source>
        <dbReference type="Proteomes" id="UP000799757"/>
    </source>
</evidence>
<keyword evidence="2" id="KW-0285">Flavoprotein</keyword>
<feature type="signal peptide" evidence="5">
    <location>
        <begin position="1"/>
        <end position="23"/>
    </location>
</feature>
<dbReference type="GO" id="GO:0071949">
    <property type="term" value="F:FAD binding"/>
    <property type="evidence" value="ECO:0007669"/>
    <property type="project" value="InterPro"/>
</dbReference>
<keyword evidence="4" id="KW-0560">Oxidoreductase</keyword>
<keyword evidence="5" id="KW-0732">Signal</keyword>
<organism evidence="7 8">
    <name type="scientific">Melanomma pulvis-pyrius CBS 109.77</name>
    <dbReference type="NCBI Taxonomy" id="1314802"/>
    <lineage>
        <taxon>Eukaryota</taxon>
        <taxon>Fungi</taxon>
        <taxon>Dikarya</taxon>
        <taxon>Ascomycota</taxon>
        <taxon>Pezizomycotina</taxon>
        <taxon>Dothideomycetes</taxon>
        <taxon>Pleosporomycetidae</taxon>
        <taxon>Pleosporales</taxon>
        <taxon>Melanommataceae</taxon>
        <taxon>Melanomma</taxon>
    </lineage>
</organism>
<protein>
    <submittedName>
        <fullName evidence="7">FAD/NAD(P)-binding domain-containing protein</fullName>
    </submittedName>
</protein>
<dbReference type="Gene3D" id="3.50.50.60">
    <property type="entry name" value="FAD/NAD(P)-binding domain"/>
    <property type="match status" value="1"/>
</dbReference>
<name>A0A6A6XV50_9PLEO</name>
<reference evidence="7" key="1">
    <citation type="journal article" date="2020" name="Stud. Mycol.">
        <title>101 Dothideomycetes genomes: a test case for predicting lifestyles and emergence of pathogens.</title>
        <authorList>
            <person name="Haridas S."/>
            <person name="Albert R."/>
            <person name="Binder M."/>
            <person name="Bloem J."/>
            <person name="Labutti K."/>
            <person name="Salamov A."/>
            <person name="Andreopoulos B."/>
            <person name="Baker S."/>
            <person name="Barry K."/>
            <person name="Bills G."/>
            <person name="Bluhm B."/>
            <person name="Cannon C."/>
            <person name="Castanera R."/>
            <person name="Culley D."/>
            <person name="Daum C."/>
            <person name="Ezra D."/>
            <person name="Gonzalez J."/>
            <person name="Henrissat B."/>
            <person name="Kuo A."/>
            <person name="Liang C."/>
            <person name="Lipzen A."/>
            <person name="Lutzoni F."/>
            <person name="Magnuson J."/>
            <person name="Mondo S."/>
            <person name="Nolan M."/>
            <person name="Ohm R."/>
            <person name="Pangilinan J."/>
            <person name="Park H.-J."/>
            <person name="Ramirez L."/>
            <person name="Alfaro M."/>
            <person name="Sun H."/>
            <person name="Tritt A."/>
            <person name="Yoshinaga Y."/>
            <person name="Zwiers L.-H."/>
            <person name="Turgeon B."/>
            <person name="Goodwin S."/>
            <person name="Spatafora J."/>
            <person name="Crous P."/>
            <person name="Grigoriev I."/>
        </authorList>
    </citation>
    <scope>NUCLEOTIDE SEQUENCE</scope>
    <source>
        <strain evidence="7">CBS 109.77</strain>
    </source>
</reference>
<keyword evidence="3" id="KW-0274">FAD</keyword>
<dbReference type="Proteomes" id="UP000799757">
    <property type="component" value="Unassembled WGS sequence"/>
</dbReference>
<dbReference type="InterPro" id="IPR002938">
    <property type="entry name" value="FAD-bd"/>
</dbReference>
<dbReference type="PANTHER" id="PTHR43004:SF19">
    <property type="entry name" value="BINDING MONOOXYGENASE, PUTATIVE (JCVI)-RELATED"/>
    <property type="match status" value="1"/>
</dbReference>